<evidence type="ECO:0000256" key="1">
    <source>
        <dbReference type="ARBA" id="ARBA00023002"/>
    </source>
</evidence>
<protein>
    <submittedName>
        <fullName evidence="3">FAD-binding oxidoreductase</fullName>
    </submittedName>
</protein>
<dbReference type="PANTHER" id="PTHR13847:SF289">
    <property type="entry name" value="GLYCINE OXIDASE"/>
    <property type="match status" value="1"/>
</dbReference>
<accession>A0A3S8U8R6</accession>
<dbReference type="KEGG" id="taw:EI545_14930"/>
<keyword evidence="4" id="KW-1185">Reference proteome</keyword>
<dbReference type="Gene3D" id="3.50.50.60">
    <property type="entry name" value="FAD/NAD(P)-binding domain"/>
    <property type="match status" value="1"/>
</dbReference>
<dbReference type="OrthoDB" id="9815989at2"/>
<dbReference type="InterPro" id="IPR006076">
    <property type="entry name" value="FAD-dep_OxRdtase"/>
</dbReference>
<organism evidence="3 4">
    <name type="scientific">Tabrizicola piscis</name>
    <dbReference type="NCBI Taxonomy" id="2494374"/>
    <lineage>
        <taxon>Bacteria</taxon>
        <taxon>Pseudomonadati</taxon>
        <taxon>Pseudomonadota</taxon>
        <taxon>Alphaproteobacteria</taxon>
        <taxon>Rhodobacterales</taxon>
        <taxon>Paracoccaceae</taxon>
        <taxon>Tabrizicola</taxon>
    </lineage>
</organism>
<keyword evidence="1" id="KW-0560">Oxidoreductase</keyword>
<dbReference type="AlphaFoldDB" id="A0A3S8U8R6"/>
<evidence type="ECO:0000259" key="2">
    <source>
        <dbReference type="Pfam" id="PF01266"/>
    </source>
</evidence>
<proteinExistence type="predicted"/>
<dbReference type="RefSeq" id="WP_125326206.1">
    <property type="nucleotide sequence ID" value="NZ_CP034328.1"/>
</dbReference>
<dbReference type="EMBL" id="CP034328">
    <property type="protein sequence ID" value="AZL60011.1"/>
    <property type="molecule type" value="Genomic_DNA"/>
</dbReference>
<dbReference type="Pfam" id="PF01266">
    <property type="entry name" value="DAO"/>
    <property type="match status" value="1"/>
</dbReference>
<evidence type="ECO:0000313" key="3">
    <source>
        <dbReference type="EMBL" id="AZL60011.1"/>
    </source>
</evidence>
<dbReference type="Gene3D" id="3.30.9.10">
    <property type="entry name" value="D-Amino Acid Oxidase, subunit A, domain 2"/>
    <property type="match status" value="1"/>
</dbReference>
<reference evidence="3 4" key="1">
    <citation type="submission" date="2018-12" db="EMBL/GenBank/DDBJ databases">
        <title>Complete genome sequencing of Tabrizicola sp. K13M18.</title>
        <authorList>
            <person name="Bae J.-W."/>
        </authorList>
    </citation>
    <scope>NUCLEOTIDE SEQUENCE [LARGE SCALE GENOMIC DNA]</scope>
    <source>
        <strain evidence="3 4">K13M18</strain>
    </source>
</reference>
<sequence>MAFHTRFYDEILVLGGGSAGLCTALALAAAGQRVTLLERDTVLFNRASLRNEGKIHLGLIYAAESGRATADLQLRGALCFDRLLSQWTKGASQAMRVSSTFRYLVDRSSLRTPEQLEEHYDHVEARCREAFAQDPGLRYLGAKPDRLWQRMPETEVRRWFTPERFLAGFRTEERAIDPAEMAEVLIAAVLIYPNLVVRTGHHVRTVRRGPAGFVLEGSGPDGTWQAEAGQVINATWDDLYRLDLEAGLKPPKGWLMRMKYRVLAHLPESLADAPSTTLVLGPFGDVVVRPDRKAYLSWYPTGLRGWSHDLQTPPDWDAPCAGLEEPARAAVIADEVLTHIDAWMPGIGRSIPYQVDAGAILAHGKTDVDDPQSGLHGRMDSGVTSLDGWHSLNPGKLTTAPLFAAEAAAVVTNGAWA</sequence>
<dbReference type="GO" id="GO:0016491">
    <property type="term" value="F:oxidoreductase activity"/>
    <property type="evidence" value="ECO:0007669"/>
    <property type="project" value="UniProtKB-KW"/>
</dbReference>
<feature type="domain" description="FAD dependent oxidoreductase" evidence="2">
    <location>
        <begin position="11"/>
        <end position="349"/>
    </location>
</feature>
<dbReference type="Proteomes" id="UP000282002">
    <property type="component" value="Chromosome"/>
</dbReference>
<dbReference type="PANTHER" id="PTHR13847">
    <property type="entry name" value="SARCOSINE DEHYDROGENASE-RELATED"/>
    <property type="match status" value="1"/>
</dbReference>
<dbReference type="GO" id="GO:0005737">
    <property type="term" value="C:cytoplasm"/>
    <property type="evidence" value="ECO:0007669"/>
    <property type="project" value="TreeGrafter"/>
</dbReference>
<name>A0A3S8U8R6_9RHOB</name>
<evidence type="ECO:0000313" key="4">
    <source>
        <dbReference type="Proteomes" id="UP000282002"/>
    </source>
</evidence>
<gene>
    <name evidence="3" type="ORF">EI545_14930</name>
</gene>
<dbReference type="SUPFAM" id="SSF51905">
    <property type="entry name" value="FAD/NAD(P)-binding domain"/>
    <property type="match status" value="1"/>
</dbReference>
<dbReference type="InterPro" id="IPR036188">
    <property type="entry name" value="FAD/NAD-bd_sf"/>
</dbReference>